<name>A0AAV3ZHY5_9GAST</name>
<evidence type="ECO:0000313" key="2">
    <source>
        <dbReference type="Proteomes" id="UP000735302"/>
    </source>
</evidence>
<keyword evidence="2" id="KW-1185">Reference proteome</keyword>
<sequence length="118" mass="13695">MIGNCNFLFDTCQSVEFCRYTVYKVSASVVNLNIETSTATNAIIVQKVCNFCRSFSAHCFCLGPLTEIINRDHHAWMLVWREYRLQLRTMDMVVFRQDEAVLILFEDGALWIGNDQML</sequence>
<dbReference type="Proteomes" id="UP000735302">
    <property type="component" value="Unassembled WGS sequence"/>
</dbReference>
<evidence type="ECO:0000313" key="1">
    <source>
        <dbReference type="EMBL" id="GFN93488.1"/>
    </source>
</evidence>
<comment type="caution">
    <text evidence="1">The sequence shown here is derived from an EMBL/GenBank/DDBJ whole genome shotgun (WGS) entry which is preliminary data.</text>
</comment>
<proteinExistence type="predicted"/>
<gene>
    <name evidence="1" type="ORF">PoB_001999400</name>
</gene>
<protein>
    <submittedName>
        <fullName evidence="1">Uncharacterized protein</fullName>
    </submittedName>
</protein>
<dbReference type="EMBL" id="BLXT01002349">
    <property type="protein sequence ID" value="GFN93488.1"/>
    <property type="molecule type" value="Genomic_DNA"/>
</dbReference>
<dbReference type="AlphaFoldDB" id="A0AAV3ZHY5"/>
<accession>A0AAV3ZHY5</accession>
<organism evidence="1 2">
    <name type="scientific">Plakobranchus ocellatus</name>
    <dbReference type="NCBI Taxonomy" id="259542"/>
    <lineage>
        <taxon>Eukaryota</taxon>
        <taxon>Metazoa</taxon>
        <taxon>Spiralia</taxon>
        <taxon>Lophotrochozoa</taxon>
        <taxon>Mollusca</taxon>
        <taxon>Gastropoda</taxon>
        <taxon>Heterobranchia</taxon>
        <taxon>Euthyneura</taxon>
        <taxon>Panpulmonata</taxon>
        <taxon>Sacoglossa</taxon>
        <taxon>Placobranchoidea</taxon>
        <taxon>Plakobranchidae</taxon>
        <taxon>Plakobranchus</taxon>
    </lineage>
</organism>
<reference evidence="1 2" key="1">
    <citation type="journal article" date="2021" name="Elife">
        <title>Chloroplast acquisition without the gene transfer in kleptoplastic sea slugs, Plakobranchus ocellatus.</title>
        <authorList>
            <person name="Maeda T."/>
            <person name="Takahashi S."/>
            <person name="Yoshida T."/>
            <person name="Shimamura S."/>
            <person name="Takaki Y."/>
            <person name="Nagai Y."/>
            <person name="Toyoda A."/>
            <person name="Suzuki Y."/>
            <person name="Arimoto A."/>
            <person name="Ishii H."/>
            <person name="Satoh N."/>
            <person name="Nishiyama T."/>
            <person name="Hasebe M."/>
            <person name="Maruyama T."/>
            <person name="Minagawa J."/>
            <person name="Obokata J."/>
            <person name="Shigenobu S."/>
        </authorList>
    </citation>
    <scope>NUCLEOTIDE SEQUENCE [LARGE SCALE GENOMIC DNA]</scope>
</reference>